<name>A0ABU8TKA4_9HYPH</name>
<accession>A0ABU8TKA4</accession>
<protein>
    <recommendedName>
        <fullName evidence="4">Collagen triple helix repeat protein</fullName>
    </recommendedName>
</protein>
<evidence type="ECO:0008006" key="4">
    <source>
        <dbReference type="Google" id="ProtNLM"/>
    </source>
</evidence>
<keyword evidence="3" id="KW-1185">Reference proteome</keyword>
<dbReference type="InterPro" id="IPR008160">
    <property type="entry name" value="Collagen"/>
</dbReference>
<evidence type="ECO:0000256" key="1">
    <source>
        <dbReference type="SAM" id="MobiDB-lite"/>
    </source>
</evidence>
<feature type="compositionally biased region" description="Low complexity" evidence="1">
    <location>
        <begin position="214"/>
        <end position="241"/>
    </location>
</feature>
<dbReference type="Gene3D" id="2.10.10.90">
    <property type="match status" value="1"/>
</dbReference>
<gene>
    <name evidence="2" type="ORF">V6575_10875</name>
</gene>
<evidence type="ECO:0000313" key="3">
    <source>
        <dbReference type="Proteomes" id="UP001385499"/>
    </source>
</evidence>
<dbReference type="PANTHER" id="PTHR24023:SF1095">
    <property type="entry name" value="EGF-LIKE DOMAIN-CONTAINING PROTEIN"/>
    <property type="match status" value="1"/>
</dbReference>
<evidence type="ECO:0000313" key="2">
    <source>
        <dbReference type="EMBL" id="MEJ8474591.1"/>
    </source>
</evidence>
<reference evidence="2 3" key="1">
    <citation type="submission" date="2024-02" db="EMBL/GenBank/DDBJ databases">
        <title>Roseibium algae sp. nov., isolated from marine alga (Grateloupia sp.), showing potential in myo-inositol conversion.</title>
        <authorList>
            <person name="Wang Y."/>
        </authorList>
    </citation>
    <scope>NUCLEOTIDE SEQUENCE [LARGE SCALE GENOMIC DNA]</scope>
    <source>
        <strain evidence="2 3">H3510</strain>
    </source>
</reference>
<dbReference type="InterPro" id="IPR050149">
    <property type="entry name" value="Collagen_superfamily"/>
</dbReference>
<dbReference type="RefSeq" id="WP_340274332.1">
    <property type="nucleotide sequence ID" value="NZ_JBAKIA010000005.1"/>
</dbReference>
<feature type="compositionally biased region" description="Low complexity" evidence="1">
    <location>
        <begin position="165"/>
        <end position="191"/>
    </location>
</feature>
<feature type="region of interest" description="Disordered" evidence="1">
    <location>
        <begin position="165"/>
        <end position="264"/>
    </location>
</feature>
<feature type="compositionally biased region" description="Low complexity" evidence="1">
    <location>
        <begin position="319"/>
        <end position="347"/>
    </location>
</feature>
<organism evidence="2 3">
    <name type="scientific">Roseibium algae</name>
    <dbReference type="NCBI Taxonomy" id="3123038"/>
    <lineage>
        <taxon>Bacteria</taxon>
        <taxon>Pseudomonadati</taxon>
        <taxon>Pseudomonadota</taxon>
        <taxon>Alphaproteobacteria</taxon>
        <taxon>Hyphomicrobiales</taxon>
        <taxon>Stappiaceae</taxon>
        <taxon>Roseibium</taxon>
    </lineage>
</organism>
<dbReference type="PANTHER" id="PTHR24023">
    <property type="entry name" value="COLLAGEN ALPHA"/>
    <property type="match status" value="1"/>
</dbReference>
<feature type="region of interest" description="Disordered" evidence="1">
    <location>
        <begin position="299"/>
        <end position="372"/>
    </location>
</feature>
<comment type="caution">
    <text evidence="2">The sequence shown here is derived from an EMBL/GenBank/DDBJ whole genome shotgun (WGS) entry which is preliminary data.</text>
</comment>
<dbReference type="Proteomes" id="UP001385499">
    <property type="component" value="Unassembled WGS sequence"/>
</dbReference>
<proteinExistence type="predicted"/>
<dbReference type="Pfam" id="PF01391">
    <property type="entry name" value="Collagen"/>
    <property type="match status" value="2"/>
</dbReference>
<dbReference type="EMBL" id="JBAKIA010000005">
    <property type="protein sequence ID" value="MEJ8474591.1"/>
    <property type="molecule type" value="Genomic_DNA"/>
</dbReference>
<sequence length="605" mass="62302">MTIGKIDTGRVEIAGDGVTGRADLNFAFVDQSNLQVIHTDASGIDTPWIYRQVPGSWYFSGGNFDVGTVFFSPGDLRPGEHLTVTLISDFDQPYNFDGGEIDPTVIERALDRTAINMQSLAGRALVEEGGSFDLKGRRLINALEAAENSDLATLQQVLEIASLPGAQGAKGPQGDAGPQGPIGAQGPQGPTGRVGPQGAKGFQGDQGPMGIVGPQGPQGLLGPTGAQGPTGLTGPQGSQGPEGPIGKSYEPDQVGITSDRSNYDAEPRGFSFLDSEAGVLYWKLSNEVAAWSDGSTFGRGDTGLQGSQGPQGVEGATGPIGPEGPQGIQGPQGVVGPKGDQGDIGPQGPTGPTGPQGIQGASGATGAQGPRGSKGLNYRGAWGSGNAYAVDDVANYNGTAYVAIAPGTNKNPSTQNAYWGVLAEKGTTGAKGATGAKGPAGATSYNAGTLDGIDSSQFVRSDTSDTLSGSYTVTGNFTVKGDLYCGYNGGGDSWMQFYDDNSNAWRYFGWDDSRNCFVAEENDGGNQRLCLMYDGSSRDNTDFPVGHTVLAGAPSGTRNATYTIRLSTNNTSEYTTSGSGAVLAGTYRAHGRRGNLEIANFQRVA</sequence>